<accession>A0A6I2QV49</accession>
<sequence>MKEMQDKIVKLLEGYTFREKKIALLRHEWYRPNQVTPEEMLEAMAYSRNTDGGAPVCGHISDKTYHIALNYEDQAARQNREQIENISTDLERLERVQYRLGYCVSQLPKPLSTIIQELYIRGKERKDIILELGLSESTFRRYRQKAIEDLAEMYLALQSAGVVLEWDD</sequence>
<proteinExistence type="predicted"/>
<comment type="caution">
    <text evidence="1">The sequence shown here is derived from an EMBL/GenBank/DDBJ whole genome shotgun (WGS) entry which is preliminary data.</text>
</comment>
<evidence type="ECO:0008006" key="3">
    <source>
        <dbReference type="Google" id="ProtNLM"/>
    </source>
</evidence>
<dbReference type="EMBL" id="WKPR01000002">
    <property type="protein sequence ID" value="MSB18228.1"/>
    <property type="molecule type" value="Genomic_DNA"/>
</dbReference>
<dbReference type="AlphaFoldDB" id="A0A6I2QV49"/>
<reference evidence="1 2" key="1">
    <citation type="journal article" date="2019" name="Nat. Med.">
        <title>A library of human gut bacterial isolates paired with longitudinal multiomics data enables mechanistic microbiome research.</title>
        <authorList>
            <person name="Poyet M."/>
            <person name="Groussin M."/>
            <person name="Gibbons S.M."/>
            <person name="Avila-Pacheco J."/>
            <person name="Jiang X."/>
            <person name="Kearney S.M."/>
            <person name="Perrotta A.R."/>
            <person name="Berdy B."/>
            <person name="Zhao S."/>
            <person name="Lieberman T.D."/>
            <person name="Swanson P.K."/>
            <person name="Smith M."/>
            <person name="Roesemann S."/>
            <person name="Alexander J.E."/>
            <person name="Rich S.A."/>
            <person name="Livny J."/>
            <person name="Vlamakis H."/>
            <person name="Clish C."/>
            <person name="Bullock K."/>
            <person name="Deik A."/>
            <person name="Scott J."/>
            <person name="Pierce K.A."/>
            <person name="Xavier R.J."/>
            <person name="Alm E.J."/>
        </authorList>
    </citation>
    <scope>NUCLEOTIDE SEQUENCE [LARGE SCALE GENOMIC DNA]</scope>
    <source>
        <strain evidence="1 2">BIOML-A2</strain>
    </source>
</reference>
<evidence type="ECO:0000313" key="2">
    <source>
        <dbReference type="Proteomes" id="UP000434475"/>
    </source>
</evidence>
<dbReference type="Proteomes" id="UP000434475">
    <property type="component" value="Unassembled WGS sequence"/>
</dbReference>
<gene>
    <name evidence="1" type="ORF">GKE97_01705</name>
</gene>
<dbReference type="RefSeq" id="WP_172697115.1">
    <property type="nucleotide sequence ID" value="NZ_CAXUMB010000008.1"/>
</dbReference>
<organism evidence="1 2">
    <name type="scientific">Flavonifractor plautii</name>
    <name type="common">Fusobacterium plautii</name>
    <dbReference type="NCBI Taxonomy" id="292800"/>
    <lineage>
        <taxon>Bacteria</taxon>
        <taxon>Bacillati</taxon>
        <taxon>Bacillota</taxon>
        <taxon>Clostridia</taxon>
        <taxon>Eubacteriales</taxon>
        <taxon>Oscillospiraceae</taxon>
        <taxon>Flavonifractor</taxon>
    </lineage>
</organism>
<name>A0A6I2QV49_FLAPL</name>
<protein>
    <recommendedName>
        <fullName evidence="3">RNA polymerase sigma factor, sigma-70 family</fullName>
    </recommendedName>
</protein>
<evidence type="ECO:0000313" key="1">
    <source>
        <dbReference type="EMBL" id="MSB18228.1"/>
    </source>
</evidence>